<dbReference type="AlphaFoldDB" id="A0A545UI39"/>
<dbReference type="OrthoDB" id="8456590at2"/>
<dbReference type="Proteomes" id="UP000315439">
    <property type="component" value="Unassembled WGS sequence"/>
</dbReference>
<evidence type="ECO:0000313" key="2">
    <source>
        <dbReference type="Proteomes" id="UP000315439"/>
    </source>
</evidence>
<dbReference type="Pfam" id="PF14567">
    <property type="entry name" value="SUKH_5"/>
    <property type="match status" value="1"/>
</dbReference>
<accession>A0A545UI39</accession>
<comment type="caution">
    <text evidence="1">The sequence shown here is derived from an EMBL/GenBank/DDBJ whole genome shotgun (WGS) entry which is preliminary data.</text>
</comment>
<evidence type="ECO:0000313" key="1">
    <source>
        <dbReference type="EMBL" id="TQV89131.1"/>
    </source>
</evidence>
<gene>
    <name evidence="1" type="ORF">FLL46_03110</name>
</gene>
<name>A0A545UI39_9GAMM</name>
<protein>
    <submittedName>
        <fullName evidence="1">SMI1/KNR4 family protein</fullName>
    </submittedName>
</protein>
<dbReference type="Gene3D" id="3.40.1580.10">
    <property type="entry name" value="SMI1/KNR4-like"/>
    <property type="match status" value="1"/>
</dbReference>
<dbReference type="EMBL" id="VIKS01000002">
    <property type="protein sequence ID" value="TQV89131.1"/>
    <property type="molecule type" value="Genomic_DNA"/>
</dbReference>
<reference evidence="1 2" key="1">
    <citation type="submission" date="2019-07" db="EMBL/GenBank/DDBJ databases">
        <title>Draft genome for Aliikangiella sp. M105.</title>
        <authorList>
            <person name="Wang G."/>
        </authorList>
    </citation>
    <scope>NUCLEOTIDE SEQUENCE [LARGE SCALE GENOMIC DNA]</scope>
    <source>
        <strain evidence="1 2">M105</strain>
    </source>
</reference>
<dbReference type="SUPFAM" id="SSF160631">
    <property type="entry name" value="SMI1/KNR4-like"/>
    <property type="match status" value="1"/>
</dbReference>
<keyword evidence="2" id="KW-1185">Reference proteome</keyword>
<dbReference type="RefSeq" id="WP_142891981.1">
    <property type="nucleotide sequence ID" value="NZ_ML660161.1"/>
</dbReference>
<organism evidence="1 2">
    <name type="scientific">Aliikangiella coralliicola</name>
    <dbReference type="NCBI Taxonomy" id="2592383"/>
    <lineage>
        <taxon>Bacteria</taxon>
        <taxon>Pseudomonadati</taxon>
        <taxon>Pseudomonadota</taxon>
        <taxon>Gammaproteobacteria</taxon>
        <taxon>Oceanospirillales</taxon>
        <taxon>Pleioneaceae</taxon>
        <taxon>Aliikangiella</taxon>
    </lineage>
</organism>
<sequence length="133" mass="15106">MNEVIEALKEAAITQTIPLDLPDEDDLVEIEEQLLLPIPAALKTFLLNVSDLVCGSIEPVTVCDPHAHTHLPEVTAEAWAQGLPRDLMPICQTNHCYYCINQEGNILSWQHGEFGDEQWEDIWEWAEDVWIKS</sequence>
<proteinExistence type="predicted"/>
<dbReference type="InterPro" id="IPR037883">
    <property type="entry name" value="Knr4/Smi1-like_sf"/>
</dbReference>